<evidence type="ECO:0000313" key="8">
    <source>
        <dbReference type="Proteomes" id="UP001187531"/>
    </source>
</evidence>
<dbReference type="PANTHER" id="PTHR46983:SF3">
    <property type="entry name" value="CHPADIPLOID STATE MAINTENANCE PROTEIN CHPA"/>
    <property type="match status" value="1"/>
</dbReference>
<organism evidence="7 8">
    <name type="scientific">Artemia franciscana</name>
    <name type="common">Brine shrimp</name>
    <name type="synonym">Artemia sanfranciscana</name>
    <dbReference type="NCBI Taxonomy" id="6661"/>
    <lineage>
        <taxon>Eukaryota</taxon>
        <taxon>Metazoa</taxon>
        <taxon>Ecdysozoa</taxon>
        <taxon>Arthropoda</taxon>
        <taxon>Crustacea</taxon>
        <taxon>Branchiopoda</taxon>
        <taxon>Anostraca</taxon>
        <taxon>Artemiidae</taxon>
        <taxon>Artemia</taxon>
    </lineage>
</organism>
<sequence>MVICYNKGCGKEFAVDENNPEACVYHPGVPIFHDAYKGWSCCKKQTTDFTEFLNISGCTKSRHSDVKPQEVPKPPKADLPEMTSYRPPLPKEEELKPRPSFDSPLETITPTLSPSLKKEFEERKQQGEGIEQINEDGDEEIRIGTQCKNKGCKQEYLGPHVNEWECIHHPGVAIFHEGLKYWSCCKRKTTDFQAFLDQAGCESGSHVWKKKKDTDDPNKCVCRYDWHQTGGQVVVAIYCKNYDPHRTIVKANPIRLKASVFFPKENSSFNLDLELRGIIDVKASSVTMTPTKVEICMKKAEPMSWAKLDIPRVSESIDLAESTKKLTVEQPKVDVLDLSDL</sequence>
<evidence type="ECO:0008006" key="9">
    <source>
        <dbReference type="Google" id="ProtNLM"/>
    </source>
</evidence>
<feature type="domain" description="CS" evidence="5">
    <location>
        <begin position="219"/>
        <end position="309"/>
    </location>
</feature>
<dbReference type="SUPFAM" id="SSF49764">
    <property type="entry name" value="HSP20-like chaperones"/>
    <property type="match status" value="1"/>
</dbReference>
<dbReference type="InterPro" id="IPR007052">
    <property type="entry name" value="CS_dom"/>
</dbReference>
<gene>
    <name evidence="7" type="ORF">QYM36_008012</name>
</gene>
<dbReference type="PANTHER" id="PTHR46983">
    <property type="entry name" value="CYSTEINE AND HISTIDINE-RICH DOMAIN-CONTAINING PROTEIN 1"/>
    <property type="match status" value="1"/>
</dbReference>
<accession>A0AA88LKR4</accession>
<evidence type="ECO:0000256" key="4">
    <source>
        <dbReference type="SAM" id="MobiDB-lite"/>
    </source>
</evidence>
<evidence type="ECO:0000313" key="7">
    <source>
        <dbReference type="EMBL" id="KAK2727376.1"/>
    </source>
</evidence>
<dbReference type="InterPro" id="IPR007051">
    <property type="entry name" value="CHORD_dom"/>
</dbReference>
<keyword evidence="2" id="KW-0677">Repeat</keyword>
<dbReference type="CDD" id="cd06488">
    <property type="entry name" value="p23_melusin_like"/>
    <property type="match status" value="1"/>
</dbReference>
<reference evidence="7" key="1">
    <citation type="submission" date="2023-07" db="EMBL/GenBank/DDBJ databases">
        <title>Chromosome-level genome assembly of Artemia franciscana.</title>
        <authorList>
            <person name="Jo E."/>
        </authorList>
    </citation>
    <scope>NUCLEOTIDE SEQUENCE</scope>
    <source>
        <tissue evidence="7">Whole body</tissue>
    </source>
</reference>
<dbReference type="Proteomes" id="UP001187531">
    <property type="component" value="Unassembled WGS sequence"/>
</dbReference>
<evidence type="ECO:0000256" key="1">
    <source>
        <dbReference type="ARBA" id="ARBA00022723"/>
    </source>
</evidence>
<evidence type="ECO:0000259" key="6">
    <source>
        <dbReference type="PROSITE" id="PS51401"/>
    </source>
</evidence>
<dbReference type="Gene3D" id="4.10.1130.20">
    <property type="match status" value="2"/>
</dbReference>
<dbReference type="InterPro" id="IPR039790">
    <property type="entry name" value="CHRD1"/>
</dbReference>
<name>A0AA88LKR4_ARTSF</name>
<keyword evidence="8" id="KW-1185">Reference proteome</keyword>
<evidence type="ECO:0000256" key="2">
    <source>
        <dbReference type="ARBA" id="ARBA00022737"/>
    </source>
</evidence>
<dbReference type="PROSITE" id="PS51203">
    <property type="entry name" value="CS"/>
    <property type="match status" value="1"/>
</dbReference>
<evidence type="ECO:0000259" key="5">
    <source>
        <dbReference type="PROSITE" id="PS51203"/>
    </source>
</evidence>
<feature type="region of interest" description="Disordered" evidence="4">
    <location>
        <begin position="61"/>
        <end position="110"/>
    </location>
</feature>
<feature type="compositionally biased region" description="Basic and acidic residues" evidence="4">
    <location>
        <begin position="89"/>
        <end position="99"/>
    </location>
</feature>
<proteinExistence type="predicted"/>
<dbReference type="Pfam" id="PF04969">
    <property type="entry name" value="CS"/>
    <property type="match status" value="1"/>
</dbReference>
<dbReference type="PROSITE" id="PS51401">
    <property type="entry name" value="CHORD"/>
    <property type="match status" value="2"/>
</dbReference>
<dbReference type="Pfam" id="PF04968">
    <property type="entry name" value="CHORD"/>
    <property type="match status" value="2"/>
</dbReference>
<dbReference type="Gene3D" id="2.60.40.790">
    <property type="match status" value="1"/>
</dbReference>
<keyword evidence="1" id="KW-0479">Metal-binding</keyword>
<keyword evidence="3" id="KW-0862">Zinc</keyword>
<protein>
    <recommendedName>
        <fullName evidence="9">Cysteine and histidine-rich domain-containing protein</fullName>
    </recommendedName>
</protein>
<dbReference type="AlphaFoldDB" id="A0AA88LKR4"/>
<dbReference type="EMBL" id="JAVRJZ010000001">
    <property type="protein sequence ID" value="KAK2727376.1"/>
    <property type="molecule type" value="Genomic_DNA"/>
</dbReference>
<evidence type="ECO:0000256" key="3">
    <source>
        <dbReference type="ARBA" id="ARBA00022833"/>
    </source>
</evidence>
<comment type="caution">
    <text evidence="7">The sequence shown here is derived from an EMBL/GenBank/DDBJ whole genome shotgun (WGS) entry which is preliminary data.</text>
</comment>
<dbReference type="InterPro" id="IPR008978">
    <property type="entry name" value="HSP20-like_chaperone"/>
</dbReference>
<dbReference type="GO" id="GO:0046872">
    <property type="term" value="F:metal ion binding"/>
    <property type="evidence" value="ECO:0007669"/>
    <property type="project" value="UniProtKB-KW"/>
</dbReference>
<feature type="domain" description="CHORD" evidence="6">
    <location>
        <begin position="4"/>
        <end position="63"/>
    </location>
</feature>
<feature type="compositionally biased region" description="Basic and acidic residues" evidence="4">
    <location>
        <begin position="62"/>
        <end position="79"/>
    </location>
</feature>
<feature type="domain" description="CHORD" evidence="6">
    <location>
        <begin position="147"/>
        <end position="206"/>
    </location>
</feature>